<proteinExistence type="predicted"/>
<reference evidence="1 2" key="1">
    <citation type="submission" date="2019-05" db="EMBL/GenBank/DDBJ databases">
        <title>Another draft genome of Portunus trituberculatus and its Hox gene families provides insights of decapod evolution.</title>
        <authorList>
            <person name="Jeong J.-H."/>
            <person name="Song I."/>
            <person name="Kim S."/>
            <person name="Choi T."/>
            <person name="Kim D."/>
            <person name="Ryu S."/>
            <person name="Kim W."/>
        </authorList>
    </citation>
    <scope>NUCLEOTIDE SEQUENCE [LARGE SCALE GENOMIC DNA]</scope>
    <source>
        <tissue evidence="1">Muscle</tissue>
    </source>
</reference>
<dbReference type="AlphaFoldDB" id="A0A5B7IXS0"/>
<sequence length="37" mass="4355">MWRKMLQNTIIRPTSKERHGLTTIISTLNFNLPQAFP</sequence>
<evidence type="ECO:0000313" key="2">
    <source>
        <dbReference type="Proteomes" id="UP000324222"/>
    </source>
</evidence>
<comment type="caution">
    <text evidence="1">The sequence shown here is derived from an EMBL/GenBank/DDBJ whole genome shotgun (WGS) entry which is preliminary data.</text>
</comment>
<dbReference type="Proteomes" id="UP000324222">
    <property type="component" value="Unassembled WGS sequence"/>
</dbReference>
<accession>A0A5B7IXS0</accession>
<protein>
    <submittedName>
        <fullName evidence="1">Uncharacterized protein</fullName>
    </submittedName>
</protein>
<evidence type="ECO:0000313" key="1">
    <source>
        <dbReference type="EMBL" id="MPC87315.1"/>
    </source>
</evidence>
<dbReference type="EMBL" id="VSRR010074117">
    <property type="protein sequence ID" value="MPC87315.1"/>
    <property type="molecule type" value="Genomic_DNA"/>
</dbReference>
<name>A0A5B7IXS0_PORTR</name>
<organism evidence="1 2">
    <name type="scientific">Portunus trituberculatus</name>
    <name type="common">Swimming crab</name>
    <name type="synonym">Neptunus trituberculatus</name>
    <dbReference type="NCBI Taxonomy" id="210409"/>
    <lineage>
        <taxon>Eukaryota</taxon>
        <taxon>Metazoa</taxon>
        <taxon>Ecdysozoa</taxon>
        <taxon>Arthropoda</taxon>
        <taxon>Crustacea</taxon>
        <taxon>Multicrustacea</taxon>
        <taxon>Malacostraca</taxon>
        <taxon>Eumalacostraca</taxon>
        <taxon>Eucarida</taxon>
        <taxon>Decapoda</taxon>
        <taxon>Pleocyemata</taxon>
        <taxon>Brachyura</taxon>
        <taxon>Eubrachyura</taxon>
        <taxon>Portunoidea</taxon>
        <taxon>Portunidae</taxon>
        <taxon>Portuninae</taxon>
        <taxon>Portunus</taxon>
    </lineage>
</organism>
<keyword evidence="2" id="KW-1185">Reference proteome</keyword>
<gene>
    <name evidence="1" type="ORF">E2C01_082173</name>
</gene>